<evidence type="ECO:0000313" key="2">
    <source>
        <dbReference type="Proteomes" id="UP000180036"/>
    </source>
</evidence>
<reference evidence="1 2" key="1">
    <citation type="submission" date="2016-10" db="EMBL/GenBank/DDBJ databases">
        <authorList>
            <person name="Marach S."/>
            <person name="Prathuangwong S."/>
            <person name="Takikawa Y."/>
            <person name="Dohra H."/>
        </authorList>
    </citation>
    <scope>NUCLEOTIDE SEQUENCE [LARGE SCALE GENOMIC DNA]</scope>
    <source>
        <strain evidence="1 2">K2</strain>
    </source>
</reference>
<organism evidence="1 2">
    <name type="scientific">Bacillus amyloliquefaciens</name>
    <name type="common">Bacillus velezensis</name>
    <dbReference type="NCBI Taxonomy" id="1390"/>
    <lineage>
        <taxon>Bacteria</taxon>
        <taxon>Bacillati</taxon>
        <taxon>Bacillota</taxon>
        <taxon>Bacilli</taxon>
        <taxon>Bacillales</taxon>
        <taxon>Bacillaceae</taxon>
        <taxon>Bacillus</taxon>
        <taxon>Bacillus amyloliquefaciens group</taxon>
    </lineage>
</organism>
<name>A0AAP7N9F5_BACAM</name>
<comment type="caution">
    <text evidence="1">The sequence shown here is derived from an EMBL/GenBank/DDBJ whole genome shotgun (WGS) entry which is preliminary data.</text>
</comment>
<proteinExistence type="predicted"/>
<gene>
    <name evidence="1" type="ORF">BKP66_03575</name>
</gene>
<sequence length="71" mass="8128">MKKSDKDSNEKEQKQGLVQVATDVEKDKLNGTLEDLHKRNMKIIDIKLSDSKDVTGYVQTVYTVIYEEPAK</sequence>
<dbReference type="EMBL" id="MOEA01000001">
    <property type="protein sequence ID" value="OIK22666.1"/>
    <property type="molecule type" value="Genomic_DNA"/>
</dbReference>
<accession>A0AAP7N9F5</accession>
<dbReference type="AlphaFoldDB" id="A0AAP7N9F5"/>
<evidence type="ECO:0000313" key="1">
    <source>
        <dbReference type="EMBL" id="OIK22666.1"/>
    </source>
</evidence>
<protein>
    <submittedName>
        <fullName evidence="1">Uncharacterized protein</fullName>
    </submittedName>
</protein>
<dbReference type="Proteomes" id="UP000180036">
    <property type="component" value="Unassembled WGS sequence"/>
</dbReference>